<proteinExistence type="predicted"/>
<dbReference type="Proteomes" id="UP000009159">
    <property type="component" value="Chromosome"/>
</dbReference>
<name>A1TFQ2_MYCVP</name>
<dbReference type="AlphaFoldDB" id="A1TFQ2"/>
<accession>A1TFQ2</accession>
<dbReference type="EMBL" id="CP000511">
    <property type="protein sequence ID" value="ABM16002.1"/>
    <property type="molecule type" value="Genomic_DNA"/>
</dbReference>
<feature type="compositionally biased region" description="Acidic residues" evidence="1">
    <location>
        <begin position="272"/>
        <end position="283"/>
    </location>
</feature>
<sequence length="324" mass="32442">MLNAGPLNRESLTTACAFAAAGVLVCGCVAPSMESRSVRSEVRVVQLASRSATVADPLGGLAESLPDAVGVDADVVAAALRLPTVDPADVSAAVPPVLASLSTDEITEVTEASVGGPMIATRLISLLLQPLVWLVQVLPDPLKPIAGGFLFMATFVGGVVGAAIDAVVDPILRLFGFGALAAAPLAAVEAVAGDPAADDSVVVAAEPENATSQTITVVDAESTEVTGGVEVAGLDETEDASTQSESPLQEEVPSDAVHSADDLTESGLTDLDSTEIDISDDQADAQAAQQESEVTAGDDGSSEAGRAAEDSTPSPEPSGDVADS</sequence>
<feature type="compositionally biased region" description="Low complexity" evidence="1">
    <location>
        <begin position="284"/>
        <end position="293"/>
    </location>
</feature>
<protein>
    <submittedName>
        <fullName evidence="2">Uncharacterized protein</fullName>
    </submittedName>
</protein>
<organism evidence="2 3">
    <name type="scientific">Mycolicibacterium vanbaalenii (strain DSM 7251 / JCM 13017 / BCRC 16820 / KCTC 9966 / NRRL B-24157 / PYR-1)</name>
    <name type="common">Mycobacterium vanbaalenii</name>
    <dbReference type="NCBI Taxonomy" id="350058"/>
    <lineage>
        <taxon>Bacteria</taxon>
        <taxon>Bacillati</taxon>
        <taxon>Actinomycetota</taxon>
        <taxon>Actinomycetes</taxon>
        <taxon>Mycobacteriales</taxon>
        <taxon>Mycobacteriaceae</taxon>
        <taxon>Mycolicibacterium</taxon>
    </lineage>
</organism>
<evidence type="ECO:0000313" key="2">
    <source>
        <dbReference type="EMBL" id="ABM16002.1"/>
    </source>
</evidence>
<dbReference type="HOGENOM" id="CLU_857439_0_0_11"/>
<dbReference type="KEGG" id="mva:Mvan_5231"/>
<keyword evidence="3" id="KW-1185">Reference proteome</keyword>
<feature type="region of interest" description="Disordered" evidence="1">
    <location>
        <begin position="261"/>
        <end position="324"/>
    </location>
</feature>
<evidence type="ECO:0000256" key="1">
    <source>
        <dbReference type="SAM" id="MobiDB-lite"/>
    </source>
</evidence>
<evidence type="ECO:0000313" key="3">
    <source>
        <dbReference type="Proteomes" id="UP000009159"/>
    </source>
</evidence>
<gene>
    <name evidence="2" type="ordered locus">Mvan_5231</name>
</gene>
<reference evidence="2" key="1">
    <citation type="submission" date="2006-12" db="EMBL/GenBank/DDBJ databases">
        <title>Complete sequence of Mycobacterium vanbaalenii PYR-1.</title>
        <authorList>
            <consortium name="US DOE Joint Genome Institute"/>
            <person name="Copeland A."/>
            <person name="Lucas S."/>
            <person name="Lapidus A."/>
            <person name="Barry K."/>
            <person name="Detter J.C."/>
            <person name="Glavina del Rio T."/>
            <person name="Hammon N."/>
            <person name="Israni S."/>
            <person name="Dalin E."/>
            <person name="Tice H."/>
            <person name="Pitluck S."/>
            <person name="Singan V."/>
            <person name="Schmutz J."/>
            <person name="Larimer F."/>
            <person name="Land M."/>
            <person name="Hauser L."/>
            <person name="Kyrpides N."/>
            <person name="Anderson I.J."/>
            <person name="Miller C."/>
            <person name="Richardson P."/>
        </authorList>
    </citation>
    <scope>NUCLEOTIDE SEQUENCE [LARGE SCALE GENOMIC DNA]</scope>
    <source>
        <strain evidence="2">PYR-1</strain>
    </source>
</reference>
<feature type="region of interest" description="Disordered" evidence="1">
    <location>
        <begin position="237"/>
        <end position="256"/>
    </location>
</feature>